<reference evidence="2" key="1">
    <citation type="submission" date="2022-08" db="EMBL/GenBank/DDBJ databases">
        <authorList>
            <person name="Marques A."/>
        </authorList>
    </citation>
    <scope>NUCLEOTIDE SEQUENCE</scope>
    <source>
        <strain evidence="2">RhyPub2mFocal</strain>
        <tissue evidence="2">Leaves</tissue>
    </source>
</reference>
<dbReference type="InterPro" id="IPR032675">
    <property type="entry name" value="LRR_dom_sf"/>
</dbReference>
<proteinExistence type="predicted"/>
<dbReference type="Proteomes" id="UP001140206">
    <property type="component" value="Chromosome 5"/>
</dbReference>
<dbReference type="SUPFAM" id="SSF81383">
    <property type="entry name" value="F-box domain"/>
    <property type="match status" value="1"/>
</dbReference>
<name>A0AAV8CC47_9POAL</name>
<dbReference type="AlphaFoldDB" id="A0AAV8CC47"/>
<dbReference type="InterPro" id="IPR001810">
    <property type="entry name" value="F-box_dom"/>
</dbReference>
<dbReference type="Gene3D" id="3.80.10.10">
    <property type="entry name" value="Ribonuclease Inhibitor"/>
    <property type="match status" value="1"/>
</dbReference>
<dbReference type="InterPro" id="IPR050232">
    <property type="entry name" value="FBL13/AtMIF1-like"/>
</dbReference>
<dbReference type="Pfam" id="PF00646">
    <property type="entry name" value="F-box"/>
    <property type="match status" value="1"/>
</dbReference>
<feature type="domain" description="F-box" evidence="1">
    <location>
        <begin position="29"/>
        <end position="70"/>
    </location>
</feature>
<protein>
    <submittedName>
        <fullName evidence="2">F-box family protein</fullName>
    </submittedName>
</protein>
<gene>
    <name evidence="2" type="ORF">LUZ62_087824</name>
</gene>
<dbReference type="SMART" id="SM00256">
    <property type="entry name" value="FBOX"/>
    <property type="match status" value="1"/>
</dbReference>
<dbReference type="PANTHER" id="PTHR31900:SF30">
    <property type="entry name" value="SUPERFAMILY PROTEIN, PUTATIVE-RELATED"/>
    <property type="match status" value="1"/>
</dbReference>
<evidence type="ECO:0000313" key="2">
    <source>
        <dbReference type="EMBL" id="KAJ4753419.1"/>
    </source>
</evidence>
<sequence>MAGTTGLPPPITVDPPPPQDVLIDWLSDLPDLLLLKILSFLPTYLAAQTSCLSRRFRHLWSSSPSLYFDCCSLRDDTAWFINTVDQVLRCRDSSATLESFCLKTSYNSERCLPLYPVLGWIDRINELGVRHIDLTMDTGTAYQLFWDIFSIKSLESLHIKTFDLENYSHGFETVIACTRLKSLYLWFNMDSPDLTQLISGLPVLEYLELWAVEQDTVDISSPSVKTLKMECRCCKLIKLDFPKLETLRLLSHPCKLEMFQGEMPLVSKVEFRLSYFRNNMPLLVLERMLKTAANAKELKLSIQTYNGTCVETYLKCEMQLCFPRLDCLQFSCNMCNLHLFQWEMPALRKANICLSFDKRFVPAVSSFLKHIANVVDLNLTIETYVHFENTYLRCSEMQLSFPRLEYLEFSCRMCLLELFQAEMPVLRKADIHLSNAKEEFVPPVSGFLKLLANVVDLKLIVKDDMDQLTPFNILVPYESLPLFPCLNNFELSTPCHEATIKDVINLLENAPVLNCLKMHHRDPCIARNKDKKKMYWRSKLPRNSEGNFQHSCYTDLHKRDEKSRAIKLLSRRLTSKKRKI</sequence>
<comment type="caution">
    <text evidence="2">The sequence shown here is derived from an EMBL/GenBank/DDBJ whole genome shotgun (WGS) entry which is preliminary data.</text>
</comment>
<dbReference type="EMBL" id="JAMFTS010000005">
    <property type="protein sequence ID" value="KAJ4753419.1"/>
    <property type="molecule type" value="Genomic_DNA"/>
</dbReference>
<evidence type="ECO:0000259" key="1">
    <source>
        <dbReference type="SMART" id="SM00256"/>
    </source>
</evidence>
<accession>A0AAV8CC47</accession>
<evidence type="ECO:0000313" key="3">
    <source>
        <dbReference type="Proteomes" id="UP001140206"/>
    </source>
</evidence>
<organism evidence="2 3">
    <name type="scientific">Rhynchospora pubera</name>
    <dbReference type="NCBI Taxonomy" id="906938"/>
    <lineage>
        <taxon>Eukaryota</taxon>
        <taxon>Viridiplantae</taxon>
        <taxon>Streptophyta</taxon>
        <taxon>Embryophyta</taxon>
        <taxon>Tracheophyta</taxon>
        <taxon>Spermatophyta</taxon>
        <taxon>Magnoliopsida</taxon>
        <taxon>Liliopsida</taxon>
        <taxon>Poales</taxon>
        <taxon>Cyperaceae</taxon>
        <taxon>Cyperoideae</taxon>
        <taxon>Rhynchosporeae</taxon>
        <taxon>Rhynchospora</taxon>
    </lineage>
</organism>
<dbReference type="PANTHER" id="PTHR31900">
    <property type="entry name" value="F-BOX/RNI SUPERFAMILY PROTEIN-RELATED"/>
    <property type="match status" value="1"/>
</dbReference>
<dbReference type="InterPro" id="IPR036047">
    <property type="entry name" value="F-box-like_dom_sf"/>
</dbReference>
<keyword evidence="3" id="KW-1185">Reference proteome</keyword>